<keyword evidence="3" id="KW-1185">Reference proteome</keyword>
<dbReference type="PROSITE" id="PS50056">
    <property type="entry name" value="TYR_PHOSPHATASE_2"/>
    <property type="match status" value="1"/>
</dbReference>
<reference evidence="2 3" key="1">
    <citation type="submission" date="2020-08" db="EMBL/GenBank/DDBJ databases">
        <title>Sequencing the genomes of 1000 actinobacteria strains.</title>
        <authorList>
            <person name="Klenk H.-P."/>
        </authorList>
    </citation>
    <scope>NUCLEOTIDE SEQUENCE [LARGE SCALE GENOMIC DNA]</scope>
    <source>
        <strain evidence="2 3">DSM 45582</strain>
    </source>
</reference>
<evidence type="ECO:0000313" key="3">
    <source>
        <dbReference type="Proteomes" id="UP000580474"/>
    </source>
</evidence>
<dbReference type="GO" id="GO:0004721">
    <property type="term" value="F:phosphoprotein phosphatase activity"/>
    <property type="evidence" value="ECO:0007669"/>
    <property type="project" value="InterPro"/>
</dbReference>
<accession>A0A840NR03</accession>
<dbReference type="SUPFAM" id="SSF52799">
    <property type="entry name" value="(Phosphotyrosine protein) phosphatases II"/>
    <property type="match status" value="1"/>
</dbReference>
<dbReference type="AlphaFoldDB" id="A0A840NR03"/>
<dbReference type="InterPro" id="IPR026893">
    <property type="entry name" value="Tyr/Ser_Pase_IphP-type"/>
</dbReference>
<dbReference type="InterPro" id="IPR000387">
    <property type="entry name" value="Tyr_Pase_dom"/>
</dbReference>
<name>A0A840NR03_9PSEU</name>
<dbReference type="Proteomes" id="UP000580474">
    <property type="component" value="Unassembled WGS sequence"/>
</dbReference>
<proteinExistence type="predicted"/>
<sequence>MAGCRELTWDGLLNGRDLGGLPVTGGRVRWGAVVRSGNPVFLSADGWAGLWAHGVRTVVDLTDGGEDGPDQAQRPAGLTTLRLPLDDPADTEFWERWGGPLTCTPLYYPAFVERFPQRIAEVVGAVATAGPGGVLVHCGSGRDRAGLIVLVLLGLLGASAEVIAADHALSHEPLAAFRTARGRADDAPEIERLITAHGTSTVEVVRSITSRDLAAHLRAAGLAGQDLAALRGRMLSRSHPEAPERSVDTPFLYG</sequence>
<organism evidence="2 3">
    <name type="scientific">Saccharopolyspora gloriosae</name>
    <dbReference type="NCBI Taxonomy" id="455344"/>
    <lineage>
        <taxon>Bacteria</taxon>
        <taxon>Bacillati</taxon>
        <taxon>Actinomycetota</taxon>
        <taxon>Actinomycetes</taxon>
        <taxon>Pseudonocardiales</taxon>
        <taxon>Pseudonocardiaceae</taxon>
        <taxon>Saccharopolyspora</taxon>
    </lineage>
</organism>
<protein>
    <submittedName>
        <fullName evidence="2">Protein tyrosine/serine phosphatase</fullName>
    </submittedName>
</protein>
<comment type="caution">
    <text evidence="2">The sequence shown here is derived from an EMBL/GenBank/DDBJ whole genome shotgun (WGS) entry which is preliminary data.</text>
</comment>
<dbReference type="Gene3D" id="3.90.190.10">
    <property type="entry name" value="Protein tyrosine phosphatase superfamily"/>
    <property type="match status" value="1"/>
</dbReference>
<gene>
    <name evidence="2" type="ORF">BJ969_004630</name>
</gene>
<dbReference type="InterPro" id="IPR029021">
    <property type="entry name" value="Prot-tyrosine_phosphatase-like"/>
</dbReference>
<dbReference type="EMBL" id="JACHIV010000001">
    <property type="protein sequence ID" value="MBB5071542.1"/>
    <property type="molecule type" value="Genomic_DNA"/>
</dbReference>
<dbReference type="Pfam" id="PF13350">
    <property type="entry name" value="Y_phosphatase3"/>
    <property type="match status" value="1"/>
</dbReference>
<evidence type="ECO:0000259" key="1">
    <source>
        <dbReference type="PROSITE" id="PS50056"/>
    </source>
</evidence>
<dbReference type="RefSeq" id="WP_184481963.1">
    <property type="nucleotide sequence ID" value="NZ_JACHIV010000001.1"/>
</dbReference>
<feature type="domain" description="Tyrosine specific protein phosphatases" evidence="1">
    <location>
        <begin position="113"/>
        <end position="153"/>
    </location>
</feature>
<evidence type="ECO:0000313" key="2">
    <source>
        <dbReference type="EMBL" id="MBB5071542.1"/>
    </source>
</evidence>